<dbReference type="PANTHER" id="PTHR41302">
    <property type="entry name" value="PRESPORE-SPECIFIC TRANSCRIPTIONAL REGULATOR RSFA-RELATED"/>
    <property type="match status" value="1"/>
</dbReference>
<dbReference type="InterPro" id="IPR017930">
    <property type="entry name" value="Myb_dom"/>
</dbReference>
<evidence type="ECO:0000259" key="3">
    <source>
        <dbReference type="PROSITE" id="PS50090"/>
    </source>
</evidence>
<sequence>MKGRSWTKKEDQILAETVLRHIREGSTQLEAFEEVARKLGRTPGACGFRWNAVVRRKEEENFLKAKKQRLAKHLKNRRPDTVDSLKQLIQMLRRHEKEFHALVNHVNELEKQLEEKEREYKRLAEENRRLTEQLDTVDRLRELLTERYSELFQLLRSVRPSKDSEGDAVVHTISSAAESSEEKTDADTGEEKRT</sequence>
<feature type="compositionally biased region" description="Basic and acidic residues" evidence="2">
    <location>
        <begin position="180"/>
        <end position="194"/>
    </location>
</feature>
<feature type="region of interest" description="Disordered" evidence="2">
    <location>
        <begin position="160"/>
        <end position="194"/>
    </location>
</feature>
<accession>A0A2T0LJP6</accession>
<organism evidence="5 6">
    <name type="scientific">Planifilum fimeticola</name>
    <dbReference type="NCBI Taxonomy" id="201975"/>
    <lineage>
        <taxon>Bacteria</taxon>
        <taxon>Bacillati</taxon>
        <taxon>Bacillota</taxon>
        <taxon>Bacilli</taxon>
        <taxon>Bacillales</taxon>
        <taxon>Thermoactinomycetaceae</taxon>
        <taxon>Planifilum</taxon>
    </lineage>
</organism>
<evidence type="ECO:0000256" key="2">
    <source>
        <dbReference type="SAM" id="MobiDB-lite"/>
    </source>
</evidence>
<keyword evidence="1" id="KW-0175">Coiled coil</keyword>
<reference evidence="5 6" key="1">
    <citation type="submission" date="2018-03" db="EMBL/GenBank/DDBJ databases">
        <title>Genomic Encyclopedia of Archaeal and Bacterial Type Strains, Phase II (KMG-II): from individual species to whole genera.</title>
        <authorList>
            <person name="Goeker M."/>
        </authorList>
    </citation>
    <scope>NUCLEOTIDE SEQUENCE [LARGE SCALE GENOMIC DNA]</scope>
    <source>
        <strain evidence="5 6">DSM 44946</strain>
    </source>
</reference>
<protein>
    <submittedName>
        <fullName evidence="5">Prespore-specific regulator</fullName>
    </submittedName>
</protein>
<dbReference type="InterPro" id="IPR014243">
    <property type="entry name" value="RsfA-like"/>
</dbReference>
<name>A0A2T0LJP6_9BACL</name>
<dbReference type="OrthoDB" id="2845592at2"/>
<dbReference type="PANTHER" id="PTHR41302:SF2">
    <property type="entry name" value="PRESPORE SPECIFIC TRANSCRIPTIONAL ACTIVATOR RSFA"/>
    <property type="match status" value="1"/>
</dbReference>
<evidence type="ECO:0000313" key="6">
    <source>
        <dbReference type="Proteomes" id="UP000237797"/>
    </source>
</evidence>
<dbReference type="RefSeq" id="WP_106343683.1">
    <property type="nucleotide sequence ID" value="NZ_PVNE01000001.1"/>
</dbReference>
<evidence type="ECO:0000256" key="1">
    <source>
        <dbReference type="SAM" id="Coils"/>
    </source>
</evidence>
<dbReference type="InterPro" id="IPR009057">
    <property type="entry name" value="Homeodomain-like_sf"/>
</dbReference>
<dbReference type="EMBL" id="PVNE01000001">
    <property type="protein sequence ID" value="PRX42751.1"/>
    <property type="molecule type" value="Genomic_DNA"/>
</dbReference>
<dbReference type="InterPro" id="IPR001005">
    <property type="entry name" value="SANT/Myb"/>
</dbReference>
<feature type="coiled-coil region" evidence="1">
    <location>
        <begin position="92"/>
        <end position="147"/>
    </location>
</feature>
<feature type="domain" description="Myb-like" evidence="3">
    <location>
        <begin position="1"/>
        <end position="54"/>
    </location>
</feature>
<dbReference type="Pfam" id="PF13921">
    <property type="entry name" value="Myb_DNA-bind_6"/>
    <property type="match status" value="1"/>
</dbReference>
<dbReference type="Gene3D" id="1.10.10.60">
    <property type="entry name" value="Homeodomain-like"/>
    <property type="match status" value="1"/>
</dbReference>
<comment type="caution">
    <text evidence="5">The sequence shown here is derived from an EMBL/GenBank/DDBJ whole genome shotgun (WGS) entry which is preliminary data.</text>
</comment>
<evidence type="ECO:0000313" key="5">
    <source>
        <dbReference type="EMBL" id="PRX42751.1"/>
    </source>
</evidence>
<feature type="domain" description="HTH myb-type" evidence="4">
    <location>
        <begin position="1"/>
        <end position="58"/>
    </location>
</feature>
<dbReference type="PROSITE" id="PS51294">
    <property type="entry name" value="HTH_MYB"/>
    <property type="match status" value="1"/>
</dbReference>
<dbReference type="PROSITE" id="PS50090">
    <property type="entry name" value="MYB_LIKE"/>
    <property type="match status" value="1"/>
</dbReference>
<keyword evidence="6" id="KW-1185">Reference proteome</keyword>
<proteinExistence type="predicted"/>
<dbReference type="SUPFAM" id="SSF46689">
    <property type="entry name" value="Homeodomain-like"/>
    <property type="match status" value="1"/>
</dbReference>
<dbReference type="Proteomes" id="UP000237797">
    <property type="component" value="Unassembled WGS sequence"/>
</dbReference>
<dbReference type="AlphaFoldDB" id="A0A2T0LJP6"/>
<dbReference type="SMART" id="SM00717">
    <property type="entry name" value="SANT"/>
    <property type="match status" value="1"/>
</dbReference>
<evidence type="ECO:0000259" key="4">
    <source>
        <dbReference type="PROSITE" id="PS51294"/>
    </source>
</evidence>
<gene>
    <name evidence="5" type="ORF">CLV97_101242</name>
</gene>